<dbReference type="SUPFAM" id="SSF50494">
    <property type="entry name" value="Trypsin-like serine proteases"/>
    <property type="match status" value="1"/>
</dbReference>
<dbReference type="EMBL" id="AB507722">
    <property type="protein sequence ID" value="BAI53115.1"/>
    <property type="molecule type" value="mRNA"/>
</dbReference>
<organism evidence="4">
    <name type="scientific">Triatoma dimidiata</name>
    <name type="common">Kissing bug</name>
    <name type="synonym">Meccus dimidiatus</name>
    <dbReference type="NCBI Taxonomy" id="72491"/>
    <lineage>
        <taxon>Eukaryota</taxon>
        <taxon>Metazoa</taxon>
        <taxon>Ecdysozoa</taxon>
        <taxon>Arthropoda</taxon>
        <taxon>Hexapoda</taxon>
        <taxon>Insecta</taxon>
        <taxon>Pterygota</taxon>
        <taxon>Neoptera</taxon>
        <taxon>Paraneoptera</taxon>
        <taxon>Hemiptera</taxon>
        <taxon>Heteroptera</taxon>
        <taxon>Panheteroptera</taxon>
        <taxon>Cimicomorpha</taxon>
        <taxon>Reduviidae</taxon>
        <taxon>Triatominae</taxon>
        <taxon>Triatoma</taxon>
    </lineage>
</organism>
<sequence length="134" mass="14383">MKLRLTGAAFFLFCAGLSCANIGDDEDSSEYGVVDGDVGTNCTCGIANKEDERIVGGEEAKKNEYPMIAELSVYGESHMCGGTIITKRHVVTAAHCAFYPKSLDPLPKDIIDVHVGIHEVLGERAFEGGQKFAI</sequence>
<feature type="domain" description="Peptidase S1" evidence="3">
    <location>
        <begin position="54"/>
        <end position="98"/>
    </location>
</feature>
<dbReference type="GO" id="GO:0004252">
    <property type="term" value="F:serine-type endopeptidase activity"/>
    <property type="evidence" value="ECO:0007669"/>
    <property type="project" value="InterPro"/>
</dbReference>
<accession>D1MXA8</accession>
<dbReference type="PANTHER" id="PTHR24252:SF7">
    <property type="entry name" value="HYALIN"/>
    <property type="match status" value="1"/>
</dbReference>
<evidence type="ECO:0000256" key="1">
    <source>
        <dbReference type="ARBA" id="ARBA00023157"/>
    </source>
</evidence>
<dbReference type="Gene3D" id="2.40.10.10">
    <property type="entry name" value="Trypsin-like serine proteases"/>
    <property type="match status" value="1"/>
</dbReference>
<name>D1MXA8_TRIDM</name>
<dbReference type="PANTHER" id="PTHR24252">
    <property type="entry name" value="ACROSIN-RELATED"/>
    <property type="match status" value="1"/>
</dbReference>
<feature type="signal peptide" evidence="2">
    <location>
        <begin position="1"/>
        <end position="20"/>
    </location>
</feature>
<reference evidence="4" key="1">
    <citation type="submission" date="2009-06" db="EMBL/GenBank/DDBJ databases">
        <title>Transcriptome analysis of salivary glands of the blood-sucking bug, Triatoma dimidiata, a vector of Chagas disease.</title>
        <authorList>
            <person name="Kato H."/>
            <person name="Jochim R.C."/>
            <person name="Sakoda R."/>
            <person name="Iwata H."/>
            <person name="Gomez E.A."/>
            <person name="Valenzuela J.G."/>
            <person name="Hashiguchi Y."/>
        </authorList>
    </citation>
    <scope>NUCLEOTIDE SEQUENCE</scope>
    <source>
        <tissue evidence="4">Salivary gland</tissue>
    </source>
</reference>
<evidence type="ECO:0000256" key="2">
    <source>
        <dbReference type="SAM" id="SignalP"/>
    </source>
</evidence>
<dbReference type="InterPro" id="IPR018114">
    <property type="entry name" value="TRYPSIN_HIS"/>
</dbReference>
<evidence type="ECO:0000313" key="4">
    <source>
        <dbReference type="EMBL" id="BAI53115.1"/>
    </source>
</evidence>
<proteinExistence type="evidence at transcript level"/>
<protein>
    <recommendedName>
        <fullName evidence="3">Peptidase S1 domain-containing protein</fullName>
    </recommendedName>
</protein>
<keyword evidence="1" id="KW-1015">Disulfide bond</keyword>
<dbReference type="InterPro" id="IPR043504">
    <property type="entry name" value="Peptidase_S1_PA_chymotrypsin"/>
</dbReference>
<evidence type="ECO:0000259" key="3">
    <source>
        <dbReference type="Pfam" id="PF00089"/>
    </source>
</evidence>
<keyword evidence="2" id="KW-0732">Signal</keyword>
<dbReference type="InterPro" id="IPR009003">
    <property type="entry name" value="Peptidase_S1_PA"/>
</dbReference>
<dbReference type="AlphaFoldDB" id="D1MXA8"/>
<dbReference type="GO" id="GO:0006508">
    <property type="term" value="P:proteolysis"/>
    <property type="evidence" value="ECO:0007669"/>
    <property type="project" value="InterPro"/>
</dbReference>
<dbReference type="PROSITE" id="PS51257">
    <property type="entry name" value="PROKAR_LIPOPROTEIN"/>
    <property type="match status" value="1"/>
</dbReference>
<dbReference type="Pfam" id="PF00089">
    <property type="entry name" value="Trypsin"/>
    <property type="match status" value="1"/>
</dbReference>
<dbReference type="InterPro" id="IPR001254">
    <property type="entry name" value="Trypsin_dom"/>
</dbReference>
<feature type="chain" id="PRO_5003025275" description="Peptidase S1 domain-containing protein" evidence="2">
    <location>
        <begin position="21"/>
        <end position="134"/>
    </location>
</feature>
<dbReference type="PROSITE" id="PS00134">
    <property type="entry name" value="TRYPSIN_HIS"/>
    <property type="match status" value="1"/>
</dbReference>